<feature type="domain" description="Response regulatory" evidence="13">
    <location>
        <begin position="1249"/>
        <end position="1366"/>
    </location>
</feature>
<dbReference type="Gene3D" id="3.40.50.2300">
    <property type="match status" value="2"/>
</dbReference>
<reference evidence="15 16" key="1">
    <citation type="submission" date="2019-12" db="EMBL/GenBank/DDBJ databases">
        <title>Novel species isolated from a subtropical stream in China.</title>
        <authorList>
            <person name="Lu H."/>
        </authorList>
    </citation>
    <scope>NUCLEOTIDE SEQUENCE [LARGE SCALE GENOMIC DNA]</scope>
    <source>
        <strain evidence="15 16">FT135W</strain>
    </source>
</reference>
<organism evidence="15 16">
    <name type="scientific">Duganella flavida</name>
    <dbReference type="NCBI Taxonomy" id="2692175"/>
    <lineage>
        <taxon>Bacteria</taxon>
        <taxon>Pseudomonadati</taxon>
        <taxon>Pseudomonadota</taxon>
        <taxon>Betaproteobacteria</taxon>
        <taxon>Burkholderiales</taxon>
        <taxon>Oxalobacteraceae</taxon>
        <taxon>Telluria group</taxon>
        <taxon>Duganella</taxon>
    </lineage>
</organism>
<evidence type="ECO:0000256" key="3">
    <source>
        <dbReference type="ARBA" id="ARBA00022553"/>
    </source>
</evidence>
<evidence type="ECO:0000256" key="11">
    <source>
        <dbReference type="SAM" id="SignalP"/>
    </source>
</evidence>
<evidence type="ECO:0000256" key="1">
    <source>
        <dbReference type="ARBA" id="ARBA00000085"/>
    </source>
</evidence>
<dbReference type="SMART" id="SM00387">
    <property type="entry name" value="HATPase_c"/>
    <property type="match status" value="1"/>
</dbReference>
<dbReference type="SUPFAM" id="SSF52172">
    <property type="entry name" value="CheY-like"/>
    <property type="match status" value="2"/>
</dbReference>
<feature type="chain" id="PRO_5026800932" description="Virulence sensor protein BvgS" evidence="11">
    <location>
        <begin position="35"/>
        <end position="1677"/>
    </location>
</feature>
<dbReference type="CDD" id="cd17546">
    <property type="entry name" value="REC_hyHK_CKI1_RcsC-like"/>
    <property type="match status" value="2"/>
</dbReference>
<evidence type="ECO:0000256" key="6">
    <source>
        <dbReference type="ARBA" id="ARBA00023026"/>
    </source>
</evidence>
<dbReference type="SMART" id="SM00448">
    <property type="entry name" value="REC"/>
    <property type="match status" value="2"/>
</dbReference>
<dbReference type="PANTHER" id="PTHR45339">
    <property type="entry name" value="HYBRID SIGNAL TRANSDUCTION HISTIDINE KINASE J"/>
    <property type="match status" value="1"/>
</dbReference>
<dbReference type="SMART" id="SM00388">
    <property type="entry name" value="HisKA"/>
    <property type="match status" value="1"/>
</dbReference>
<dbReference type="InterPro" id="IPR003594">
    <property type="entry name" value="HATPase_dom"/>
</dbReference>
<dbReference type="EMBL" id="WWCN01000027">
    <property type="protein sequence ID" value="MYM26459.1"/>
    <property type="molecule type" value="Genomic_DNA"/>
</dbReference>
<name>A0A6L8KGD0_9BURK</name>
<dbReference type="Gene3D" id="2.130.10.10">
    <property type="entry name" value="YVTN repeat-like/Quinoprotein amine dehydrogenase"/>
    <property type="match status" value="3"/>
</dbReference>
<dbReference type="CDD" id="cd16922">
    <property type="entry name" value="HATPase_EvgS-ArcB-TorS-like"/>
    <property type="match status" value="1"/>
</dbReference>
<evidence type="ECO:0000259" key="13">
    <source>
        <dbReference type="PROSITE" id="PS50110"/>
    </source>
</evidence>
<dbReference type="InterPro" id="IPR004358">
    <property type="entry name" value="Sig_transdc_His_kin-like_C"/>
</dbReference>
<evidence type="ECO:0000256" key="7">
    <source>
        <dbReference type="ARBA" id="ARBA00058004"/>
    </source>
</evidence>
<dbReference type="Pfam" id="PF07494">
    <property type="entry name" value="Reg_prop"/>
    <property type="match status" value="3"/>
</dbReference>
<dbReference type="InterPro" id="IPR005467">
    <property type="entry name" value="His_kinase_dom"/>
</dbReference>
<dbReference type="InterPro" id="IPR013783">
    <property type="entry name" value="Ig-like_fold"/>
</dbReference>
<dbReference type="InterPro" id="IPR003661">
    <property type="entry name" value="HisK_dim/P_dom"/>
</dbReference>
<evidence type="ECO:0000256" key="5">
    <source>
        <dbReference type="ARBA" id="ARBA00023012"/>
    </source>
</evidence>
<feature type="modified residue" description="Phosphohistidine" evidence="9">
    <location>
        <position position="1610"/>
    </location>
</feature>
<dbReference type="InterPro" id="IPR036097">
    <property type="entry name" value="HisK_dim/P_sf"/>
</dbReference>
<dbReference type="Proteomes" id="UP000479335">
    <property type="component" value="Unassembled WGS sequence"/>
</dbReference>
<keyword evidence="3 10" id="KW-0597">Phosphoprotein</keyword>
<dbReference type="InterPro" id="IPR015943">
    <property type="entry name" value="WD40/YVTN_repeat-like_dom_sf"/>
</dbReference>
<dbReference type="CDD" id="cd00082">
    <property type="entry name" value="HisKA"/>
    <property type="match status" value="1"/>
</dbReference>
<dbReference type="Gene3D" id="3.30.565.10">
    <property type="entry name" value="Histidine kinase-like ATPase, C-terminal domain"/>
    <property type="match status" value="1"/>
</dbReference>
<dbReference type="GO" id="GO:0005886">
    <property type="term" value="C:plasma membrane"/>
    <property type="evidence" value="ECO:0007669"/>
    <property type="project" value="UniProtKB-SubCell"/>
</dbReference>
<comment type="catalytic activity">
    <reaction evidence="1">
        <text>ATP + protein L-histidine = ADP + protein N-phospho-L-histidine.</text>
        <dbReference type="EC" id="2.7.13.3"/>
    </reaction>
</comment>
<keyword evidence="4 11" id="KW-0732">Signal</keyword>
<evidence type="ECO:0000256" key="8">
    <source>
        <dbReference type="ARBA" id="ARBA00070152"/>
    </source>
</evidence>
<dbReference type="InterPro" id="IPR001789">
    <property type="entry name" value="Sig_transdc_resp-reg_receiver"/>
</dbReference>
<dbReference type="EC" id="2.7.13.3" evidence="2"/>
<dbReference type="Pfam" id="PF01627">
    <property type="entry name" value="Hpt"/>
    <property type="match status" value="1"/>
</dbReference>
<evidence type="ECO:0000256" key="2">
    <source>
        <dbReference type="ARBA" id="ARBA00012438"/>
    </source>
</evidence>
<dbReference type="GO" id="GO:0005524">
    <property type="term" value="F:ATP binding"/>
    <property type="evidence" value="ECO:0007669"/>
    <property type="project" value="UniProtKB-KW"/>
</dbReference>
<dbReference type="InterPro" id="IPR008207">
    <property type="entry name" value="Sig_transdc_His_kin_Hpt_dom"/>
</dbReference>
<feature type="domain" description="Response regulatory" evidence="13">
    <location>
        <begin position="1393"/>
        <end position="1509"/>
    </location>
</feature>
<feature type="modified residue" description="4-aspartylphosphate" evidence="10">
    <location>
        <position position="1442"/>
    </location>
</feature>
<dbReference type="InterPro" id="IPR011110">
    <property type="entry name" value="Reg_prop"/>
</dbReference>
<dbReference type="PRINTS" id="PR00344">
    <property type="entry name" value="BCTRLSENSOR"/>
</dbReference>
<feature type="domain" description="HPt" evidence="14">
    <location>
        <begin position="1571"/>
        <end position="1664"/>
    </location>
</feature>
<dbReference type="SUPFAM" id="SSF55874">
    <property type="entry name" value="ATPase domain of HSP90 chaperone/DNA topoisomerase II/histidine kinase"/>
    <property type="match status" value="1"/>
</dbReference>
<comment type="caution">
    <text evidence="15">The sequence shown here is derived from an EMBL/GenBank/DDBJ whole genome shotgun (WGS) entry which is preliminary data.</text>
</comment>
<dbReference type="RefSeq" id="WP_161009893.1">
    <property type="nucleotide sequence ID" value="NZ_WWCN01000027.1"/>
</dbReference>
<protein>
    <recommendedName>
        <fullName evidence="8">Virulence sensor protein BvgS</fullName>
        <ecNumber evidence="2">2.7.13.3</ecNumber>
    </recommendedName>
</protein>
<dbReference type="Gene3D" id="1.20.120.160">
    <property type="entry name" value="HPT domain"/>
    <property type="match status" value="1"/>
</dbReference>
<dbReference type="Pfam" id="PF00072">
    <property type="entry name" value="Response_reg"/>
    <property type="match status" value="2"/>
</dbReference>
<evidence type="ECO:0000256" key="9">
    <source>
        <dbReference type="PROSITE-ProRule" id="PRU00110"/>
    </source>
</evidence>
<comment type="function">
    <text evidence="7">Member of the two-component regulatory system BvgS/BvgA. Phosphorylates BvgA via a four-step phosphorelay in response to environmental signals.</text>
</comment>
<dbReference type="Gene3D" id="2.60.40.10">
    <property type="entry name" value="Immunoglobulins"/>
    <property type="match status" value="1"/>
</dbReference>
<dbReference type="FunFam" id="3.30.565.10:FF:000010">
    <property type="entry name" value="Sensor histidine kinase RcsC"/>
    <property type="match status" value="1"/>
</dbReference>
<dbReference type="PROSITE" id="PS50110">
    <property type="entry name" value="RESPONSE_REGULATORY"/>
    <property type="match status" value="2"/>
</dbReference>
<gene>
    <name evidence="15" type="ORF">GTP46_27910</name>
</gene>
<dbReference type="Pfam" id="PF07495">
    <property type="entry name" value="Y_Y_Y"/>
    <property type="match status" value="1"/>
</dbReference>
<dbReference type="PROSITE" id="PS50109">
    <property type="entry name" value="HIS_KIN"/>
    <property type="match status" value="1"/>
</dbReference>
<proteinExistence type="predicted"/>
<dbReference type="SUPFAM" id="SSF47384">
    <property type="entry name" value="Homodimeric domain of signal transducing histidine kinase"/>
    <property type="match status" value="1"/>
</dbReference>
<evidence type="ECO:0000259" key="12">
    <source>
        <dbReference type="PROSITE" id="PS50109"/>
    </source>
</evidence>
<dbReference type="Gene3D" id="1.10.287.130">
    <property type="match status" value="1"/>
</dbReference>
<dbReference type="InterPro" id="IPR036890">
    <property type="entry name" value="HATPase_C_sf"/>
</dbReference>
<evidence type="ECO:0000256" key="10">
    <source>
        <dbReference type="PROSITE-ProRule" id="PRU00169"/>
    </source>
</evidence>
<evidence type="ECO:0000313" key="15">
    <source>
        <dbReference type="EMBL" id="MYM26459.1"/>
    </source>
</evidence>
<feature type="domain" description="Histidine kinase" evidence="12">
    <location>
        <begin position="1010"/>
        <end position="1231"/>
    </location>
</feature>
<dbReference type="SUPFAM" id="SSF63829">
    <property type="entry name" value="Calcium-dependent phosphotriesterase"/>
    <property type="match status" value="3"/>
</dbReference>
<keyword evidence="16" id="KW-1185">Reference proteome</keyword>
<keyword evidence="5" id="KW-0902">Two-component regulatory system</keyword>
<accession>A0A6L8KGD0</accession>
<dbReference type="InterPro" id="IPR011006">
    <property type="entry name" value="CheY-like_superfamily"/>
</dbReference>
<dbReference type="InterPro" id="IPR011123">
    <property type="entry name" value="Y_Y_Y"/>
</dbReference>
<evidence type="ECO:0000313" key="16">
    <source>
        <dbReference type="Proteomes" id="UP000479335"/>
    </source>
</evidence>
<feature type="modified residue" description="4-aspartylphosphate" evidence="10">
    <location>
        <position position="1298"/>
    </location>
</feature>
<dbReference type="Pfam" id="PF02518">
    <property type="entry name" value="HATPase_c"/>
    <property type="match status" value="1"/>
</dbReference>
<dbReference type="InterPro" id="IPR036641">
    <property type="entry name" value="HPT_dom_sf"/>
</dbReference>
<dbReference type="Pfam" id="PF00512">
    <property type="entry name" value="HisKA"/>
    <property type="match status" value="1"/>
</dbReference>
<evidence type="ECO:0000256" key="4">
    <source>
        <dbReference type="ARBA" id="ARBA00022729"/>
    </source>
</evidence>
<feature type="signal peptide" evidence="11">
    <location>
        <begin position="1"/>
        <end position="34"/>
    </location>
</feature>
<dbReference type="PROSITE" id="PS50894">
    <property type="entry name" value="HPT"/>
    <property type="match status" value="1"/>
</dbReference>
<sequence length="1677" mass="179445">MGALIRLFVRDSFFTVAGRNLVAALALAPLLAVAAPTPWQKLAPTMFEHLVPAERGFPNPITMSIAQDGDGFLWFATQSGLGRWDGYRMRNFFFSAEDAHSLPADFVQTLHVDRWGRLWLGTTTGGVAMYDKHNEYFVRYPAGPKGLSSPVISALTSDANGGIWVGTAAGLDYIDTARGGVVRHYPRDASAAGGARANQIRSLAIDPAGALWIGSNAGLSRRDAASGQVEDLPFLNGSGAGDAVLSLASSRAGEVVFGTLKSGVGVAHAGDGARLLALDQVKDAASAMVLSLAETVPGTWWAGTYGGGVIEFDTSGHGRRIVHRPAMPVSLAHDRVAAIWRDRSGLVWVANERGVDIHNPANHSVDTILDGVGLAEISAFAFMSDSGGRLWVALGDQGIDLIAPDGNRSAGLRPDPNQPDSALPKRLILGMTEAEPQEAWIATALGLYHTSAKGSRVNRVALPLGDPYPRIGAIVRQGEILWLAVPNGLMRYDLRSRSAQVYGQSQAAAGGLSDNRITALRAADDGAIWVGTRNGLNRFDPASGKAEQILPDPVHAHALPRGVITSMAFDRKGRLWVGSIGDGIGILDGRAEDGSRRFLRLNMTIGLPSNTVAALHPDQNGRMWASSSDGIAVIDPASLQVQVLDRAAGLVFQPYIVGAVGVTAQSDIVFGTSGGYAVVRPEPPKPWHYQPPLVVSSVRLDRDAVAPASLLAPGAPALAIPPGTRKVEIEVASLDFSSSQRNRYAFKLEGYDKDWVEADASRRIATYANVPPGHYRLLMRGSNRDGAWSPHELSMVLHFLPAWYQTWWARLGAALALMAGTFALYRWRVRNLQQQVYSRTLHLERVHAIVKSINDELDFDALLHTILRESSAIGEVGVAYALICEAPGGPLAIRASWGHDALPSARAGMSLAAAQSQFVDASTVVAPDMYLKQSTMLAIRIRVEQQMQQVQGYLVFKQSTPFARKDLEMFKALKEPFVSAFQKASAISAIQRARAEAEASTRAKSEFLANISHEIRTPMNAILGFAGLGTHLELPAKPRDYFTKIGRAGQNLLSIIDDVLDFAKIESGKLELEAVPFDLGETLDQLADLFSWRAAEKGLELLAWATPDVPLRLVGDPLRLNQVLVNLVGNALKFTASGHIGLRVELIDADAAPVRLRFIVEDTGVGISEEQQARLFRAFSQADTSTTRLYGGTGLGLAISQQLVQAMGGVIAIDSQPGLGSRFYFELALQRQHQAPAPQALPEQAVGKRILVVNNNAMLRDMLERQLRHDGFDVHLVNSGAAALDYLARQPADLVLLDWDLPVMNGGETARRIHADAAHAQLPLVLAMTEFSREAAELAAEQAGIAATLVKPLHPQQLREAMLVGLGLALPAHPAYAVQPKPSDMAQRIAGMRVLVVDDNVINQQVAREVLLRAGVLVELAGSGAEAVLMVDQNPFDAVLMDIQMPGMDGYEAAARIRSKPQHAQLPLIAMTAHAVAGFRESSLGMGMNDYVTKPIDPERLFTVLAGQLRRTAVLAAAARAMTGVASPAAAAVAPAAAAADQAGAPAALDDAIAALPGVDIPEVLVRLGGNRQLLNALLDRFLLDFDSTPQRLLSAMESGTYDQATLLVHKVRGAAGNLSMQELHRAAGELEQLLLSPRRAQCEEELAAFDAALELVLDGVRALDGPPAGQIASVSP</sequence>
<keyword evidence="6" id="KW-0843">Virulence</keyword>
<dbReference type="GO" id="GO:0000155">
    <property type="term" value="F:phosphorelay sensor kinase activity"/>
    <property type="evidence" value="ECO:0007669"/>
    <property type="project" value="InterPro"/>
</dbReference>
<dbReference type="SUPFAM" id="SSF47226">
    <property type="entry name" value="Histidine-containing phosphotransfer domain, HPT domain"/>
    <property type="match status" value="1"/>
</dbReference>
<dbReference type="PANTHER" id="PTHR45339:SF5">
    <property type="entry name" value="HISTIDINE KINASE"/>
    <property type="match status" value="1"/>
</dbReference>
<evidence type="ECO:0000259" key="14">
    <source>
        <dbReference type="PROSITE" id="PS50894"/>
    </source>
</evidence>